<keyword evidence="2" id="KW-1185">Reference proteome</keyword>
<organism evidence="1 2">
    <name type="scientific">Microvirga splendida</name>
    <dbReference type="NCBI Taxonomy" id="2795727"/>
    <lineage>
        <taxon>Bacteria</taxon>
        <taxon>Pseudomonadati</taxon>
        <taxon>Pseudomonadota</taxon>
        <taxon>Alphaproteobacteria</taxon>
        <taxon>Hyphomicrobiales</taxon>
        <taxon>Methylobacteriaceae</taxon>
        <taxon>Microvirga</taxon>
    </lineage>
</organism>
<dbReference type="Pfam" id="PF07311">
    <property type="entry name" value="Dodecin"/>
    <property type="match status" value="1"/>
</dbReference>
<dbReference type="SUPFAM" id="SSF89807">
    <property type="entry name" value="Dodecin-like"/>
    <property type="match status" value="1"/>
</dbReference>
<dbReference type="Gene3D" id="3.30.1660.10">
    <property type="entry name" value="Flavin-binding protein dodecin"/>
    <property type="match status" value="1"/>
</dbReference>
<protein>
    <submittedName>
        <fullName evidence="1">Dodecin domain-containing protein</fullName>
    </submittedName>
</protein>
<dbReference type="NCBIfam" id="NF043052">
    <property type="entry name" value="DodecBact"/>
    <property type="match status" value="1"/>
</dbReference>
<proteinExistence type="predicted"/>
<dbReference type="PANTHER" id="PTHR39324">
    <property type="entry name" value="CALCIUM DODECIN"/>
    <property type="match status" value="1"/>
</dbReference>
<gene>
    <name evidence="1" type="ORF">JAO75_22390</name>
</gene>
<sequence>MSDHVYKMVELVGSSETSIEDAIQTAIKRASQTLRNLHWFEVVQTRGHIENGEVRHYQVVLKAGFTLDDGAQ</sequence>
<dbReference type="InterPro" id="IPR050049">
    <property type="entry name" value="Dodecin_bact"/>
</dbReference>
<evidence type="ECO:0000313" key="1">
    <source>
        <dbReference type="EMBL" id="MBJ6128153.1"/>
    </source>
</evidence>
<dbReference type="InterPro" id="IPR009923">
    <property type="entry name" value="Dodecin"/>
</dbReference>
<dbReference type="InterPro" id="IPR036694">
    <property type="entry name" value="Dodecin-like_sf"/>
</dbReference>
<evidence type="ECO:0000313" key="2">
    <source>
        <dbReference type="Proteomes" id="UP000620670"/>
    </source>
</evidence>
<dbReference type="Proteomes" id="UP000620670">
    <property type="component" value="Unassembled WGS sequence"/>
</dbReference>
<dbReference type="RefSeq" id="WP_199051425.1">
    <property type="nucleotide sequence ID" value="NZ_JAELXT010000040.1"/>
</dbReference>
<name>A0ABS0Y792_9HYPH</name>
<dbReference type="InterPro" id="IPR025543">
    <property type="entry name" value="Dodecin-like"/>
</dbReference>
<accession>A0ABS0Y792</accession>
<dbReference type="EMBL" id="JAELXT010000040">
    <property type="protein sequence ID" value="MBJ6128153.1"/>
    <property type="molecule type" value="Genomic_DNA"/>
</dbReference>
<dbReference type="PANTHER" id="PTHR39324:SF1">
    <property type="entry name" value="CALCIUM DODECIN"/>
    <property type="match status" value="1"/>
</dbReference>
<comment type="caution">
    <text evidence="1">The sequence shown here is derived from an EMBL/GenBank/DDBJ whole genome shotgun (WGS) entry which is preliminary data.</text>
</comment>
<reference evidence="2" key="1">
    <citation type="submission" date="2020-12" db="EMBL/GenBank/DDBJ databases">
        <title>Hymenobacter sp.</title>
        <authorList>
            <person name="Kim M.K."/>
        </authorList>
    </citation>
    <scope>NUCLEOTIDE SEQUENCE [LARGE SCALE GENOMIC DNA]</scope>
    <source>
        <strain evidence="2">BT325</strain>
    </source>
</reference>